<dbReference type="Proteomes" id="UP001058974">
    <property type="component" value="Chromosome 4"/>
</dbReference>
<dbReference type="AlphaFoldDB" id="A0A9D4XDF0"/>
<comment type="caution">
    <text evidence="1">The sequence shown here is derived from an EMBL/GenBank/DDBJ whole genome shotgun (WGS) entry which is preliminary data.</text>
</comment>
<evidence type="ECO:0000313" key="2">
    <source>
        <dbReference type="Proteomes" id="UP001058974"/>
    </source>
</evidence>
<name>A0A9D4XDF0_PEA</name>
<proteinExistence type="predicted"/>
<reference evidence="1 2" key="1">
    <citation type="journal article" date="2022" name="Nat. Genet.">
        <title>Improved pea reference genome and pan-genome highlight genomic features and evolutionary characteristics.</title>
        <authorList>
            <person name="Yang T."/>
            <person name="Liu R."/>
            <person name="Luo Y."/>
            <person name="Hu S."/>
            <person name="Wang D."/>
            <person name="Wang C."/>
            <person name="Pandey M.K."/>
            <person name="Ge S."/>
            <person name="Xu Q."/>
            <person name="Li N."/>
            <person name="Li G."/>
            <person name="Huang Y."/>
            <person name="Saxena R.K."/>
            <person name="Ji Y."/>
            <person name="Li M."/>
            <person name="Yan X."/>
            <person name="He Y."/>
            <person name="Liu Y."/>
            <person name="Wang X."/>
            <person name="Xiang C."/>
            <person name="Varshney R.K."/>
            <person name="Ding H."/>
            <person name="Gao S."/>
            <person name="Zong X."/>
        </authorList>
    </citation>
    <scope>NUCLEOTIDE SEQUENCE [LARGE SCALE GENOMIC DNA]</scope>
    <source>
        <strain evidence="1 2">cv. Zhongwan 6</strain>
    </source>
</reference>
<organism evidence="1 2">
    <name type="scientific">Pisum sativum</name>
    <name type="common">Garden pea</name>
    <name type="synonym">Lathyrus oleraceus</name>
    <dbReference type="NCBI Taxonomy" id="3888"/>
    <lineage>
        <taxon>Eukaryota</taxon>
        <taxon>Viridiplantae</taxon>
        <taxon>Streptophyta</taxon>
        <taxon>Embryophyta</taxon>
        <taxon>Tracheophyta</taxon>
        <taxon>Spermatophyta</taxon>
        <taxon>Magnoliopsida</taxon>
        <taxon>eudicotyledons</taxon>
        <taxon>Gunneridae</taxon>
        <taxon>Pentapetalae</taxon>
        <taxon>rosids</taxon>
        <taxon>fabids</taxon>
        <taxon>Fabales</taxon>
        <taxon>Fabaceae</taxon>
        <taxon>Papilionoideae</taxon>
        <taxon>50 kb inversion clade</taxon>
        <taxon>NPAAA clade</taxon>
        <taxon>Hologalegina</taxon>
        <taxon>IRL clade</taxon>
        <taxon>Fabeae</taxon>
        <taxon>Lathyrus</taxon>
    </lineage>
</organism>
<protein>
    <submittedName>
        <fullName evidence="1">Uncharacterized protein</fullName>
    </submittedName>
</protein>
<dbReference type="EMBL" id="JAMSHJ010000004">
    <property type="protein sequence ID" value="KAI5418187.1"/>
    <property type="molecule type" value="Genomic_DNA"/>
</dbReference>
<gene>
    <name evidence="1" type="ORF">KIW84_042716</name>
</gene>
<keyword evidence="2" id="KW-1185">Reference proteome</keyword>
<accession>A0A9D4XDF0</accession>
<sequence length="192" mass="21102">MEKMFKYVVHLYGMLKDLGYPIVDKLWYYDEMNACDIVLLEDGKGTKRMQTITVVTEECHLYVTHPVSQPDIIDEPILSLGLDDEVVVDVGAEFGVNETDVGTTVVQDSINVGAGFEVNETDVGTTVVQESTNMGTHVDDDGTNCDIEENVGDEGTKCDIEENVGDEGTKCVIEEIVGEEGTKRDIEENVGE</sequence>
<evidence type="ECO:0000313" key="1">
    <source>
        <dbReference type="EMBL" id="KAI5418187.1"/>
    </source>
</evidence>
<dbReference type="Gramene" id="Psat04G0271600-T1">
    <property type="protein sequence ID" value="KAI5418187.1"/>
    <property type="gene ID" value="KIW84_042716"/>
</dbReference>